<keyword evidence="1" id="KW-0732">Signal</keyword>
<comment type="caution">
    <text evidence="2">The sequence shown here is derived from an EMBL/GenBank/DDBJ whole genome shotgun (WGS) entry which is preliminary data.</text>
</comment>
<feature type="signal peptide" evidence="1">
    <location>
        <begin position="1"/>
        <end position="23"/>
    </location>
</feature>
<evidence type="ECO:0000256" key="1">
    <source>
        <dbReference type="SAM" id="SignalP"/>
    </source>
</evidence>
<gene>
    <name evidence="2" type="ORF">VMCG_06934</name>
</gene>
<accession>A0A423W277</accession>
<name>A0A423W277_9PEZI</name>
<protein>
    <submittedName>
        <fullName evidence="2">Uncharacterized protein</fullName>
    </submittedName>
</protein>
<dbReference type="OrthoDB" id="10647721at2759"/>
<dbReference type="AlphaFoldDB" id="A0A423W277"/>
<dbReference type="Proteomes" id="UP000283895">
    <property type="component" value="Unassembled WGS sequence"/>
</dbReference>
<proteinExistence type="predicted"/>
<evidence type="ECO:0000313" key="3">
    <source>
        <dbReference type="Proteomes" id="UP000283895"/>
    </source>
</evidence>
<evidence type="ECO:0000313" key="2">
    <source>
        <dbReference type="EMBL" id="ROV97416.1"/>
    </source>
</evidence>
<sequence length="381" mass="39497">MAVLKSLLASAIACIAIINSVAGVSTVMPSHSLSVTVTVTAELFTTTLTTTLTFTNGGGVQLPSTYIPGYPIPGDVNGAVKGNVLVMKTVTVPATDSTSTFSSAIAATEEAHAGIQDMTLSLSASTSSKTFALSTTIFPDPGIFGHPPPVETASTKYTAMTTPDFPIVPSIMPDGTRPGQHAVDADTTTLAASTTVTIPDIISVTSADGLLYSTGLPMPLTHKTLSSSYTSSTGKTSQKAFPTIFTCTTDACADQLSLPPVDLPFHPQHSRDLTSTPLWMTSSRLPWHAHNTTTISNGTTTNPTDGNIDVIASSQIGAPFSTLTPSLFTPEIESPTQPTGTPTLPLGVWPIHILGGISASSHSIFTAQMTTLETSIRSTKT</sequence>
<dbReference type="EMBL" id="LKEA01000029">
    <property type="protein sequence ID" value="ROV97416.1"/>
    <property type="molecule type" value="Genomic_DNA"/>
</dbReference>
<organism evidence="2 3">
    <name type="scientific">Cytospora schulzeri</name>
    <dbReference type="NCBI Taxonomy" id="448051"/>
    <lineage>
        <taxon>Eukaryota</taxon>
        <taxon>Fungi</taxon>
        <taxon>Dikarya</taxon>
        <taxon>Ascomycota</taxon>
        <taxon>Pezizomycotina</taxon>
        <taxon>Sordariomycetes</taxon>
        <taxon>Sordariomycetidae</taxon>
        <taxon>Diaporthales</taxon>
        <taxon>Cytosporaceae</taxon>
        <taxon>Cytospora</taxon>
    </lineage>
</organism>
<feature type="chain" id="PRO_5019289359" evidence="1">
    <location>
        <begin position="24"/>
        <end position="381"/>
    </location>
</feature>
<reference evidence="2 3" key="1">
    <citation type="submission" date="2015-09" db="EMBL/GenBank/DDBJ databases">
        <title>Host preference determinants of Valsa canker pathogens revealed by comparative genomics.</title>
        <authorList>
            <person name="Yin Z."/>
            <person name="Huang L."/>
        </authorList>
    </citation>
    <scope>NUCLEOTIDE SEQUENCE [LARGE SCALE GENOMIC DNA]</scope>
    <source>
        <strain evidence="2 3">03-1</strain>
    </source>
</reference>
<keyword evidence="3" id="KW-1185">Reference proteome</keyword>